<proteinExistence type="predicted"/>
<dbReference type="EMBL" id="AP021861">
    <property type="protein sequence ID" value="BBO35552.1"/>
    <property type="molecule type" value="Genomic_DNA"/>
</dbReference>
<dbReference type="KEGG" id="lpav:PLANPX_5164"/>
<keyword evidence="1" id="KW-0479">Metal-binding</keyword>
<dbReference type="Gene3D" id="3.30.2020.30">
    <property type="match status" value="1"/>
</dbReference>
<name>A0A5K7XHN1_9BACT</name>
<gene>
    <name evidence="4" type="ORF">PLANPX_5164</name>
</gene>
<keyword evidence="2" id="KW-0408">Iron</keyword>
<evidence type="ECO:0000313" key="5">
    <source>
        <dbReference type="Proteomes" id="UP000326837"/>
    </source>
</evidence>
<reference evidence="5" key="1">
    <citation type="submission" date="2019-10" db="EMBL/GenBank/DDBJ databases">
        <title>Lacipirellula parvula gen. nov., sp. nov., representing a lineage of planctomycetes widespread in freshwater anoxic habitats, and description of the family Lacipirellulaceae.</title>
        <authorList>
            <person name="Dedysh S.N."/>
            <person name="Kulichevskaya I.S."/>
            <person name="Beletsky A.V."/>
            <person name="Rakitin A.L."/>
            <person name="Mardanov A.V."/>
            <person name="Ivanova A.A."/>
            <person name="Saltykova V.X."/>
            <person name="Rijpstra W.I.C."/>
            <person name="Sinninghe Damste J.S."/>
            <person name="Ravin N.V."/>
        </authorList>
    </citation>
    <scope>NUCLEOTIDE SEQUENCE [LARGE SCALE GENOMIC DNA]</scope>
    <source>
        <strain evidence="5">PX69</strain>
    </source>
</reference>
<dbReference type="Pfam" id="PF06155">
    <property type="entry name" value="GBBH-like_N"/>
    <property type="match status" value="1"/>
</dbReference>
<evidence type="ECO:0000259" key="3">
    <source>
        <dbReference type="Pfam" id="PF06155"/>
    </source>
</evidence>
<dbReference type="PANTHER" id="PTHR35303:SF5">
    <property type="entry name" value="OS02G0197800 PROTEIN"/>
    <property type="match status" value="1"/>
</dbReference>
<feature type="domain" description="Gamma-butyrobetaine hydroxylase-like N-terminal" evidence="3">
    <location>
        <begin position="14"/>
        <end position="99"/>
    </location>
</feature>
<dbReference type="GO" id="GO:0046872">
    <property type="term" value="F:metal ion binding"/>
    <property type="evidence" value="ECO:0007669"/>
    <property type="project" value="UniProtKB-KW"/>
</dbReference>
<keyword evidence="5" id="KW-1185">Reference proteome</keyword>
<dbReference type="InterPro" id="IPR038492">
    <property type="entry name" value="GBBH-like_N_sf"/>
</dbReference>
<dbReference type="AlphaFoldDB" id="A0A5K7XHN1"/>
<dbReference type="RefSeq" id="WP_152100910.1">
    <property type="nucleotide sequence ID" value="NZ_AP021861.1"/>
</dbReference>
<organism evidence="4 5">
    <name type="scientific">Lacipirellula parvula</name>
    <dbReference type="NCBI Taxonomy" id="2650471"/>
    <lineage>
        <taxon>Bacteria</taxon>
        <taxon>Pseudomonadati</taxon>
        <taxon>Planctomycetota</taxon>
        <taxon>Planctomycetia</taxon>
        <taxon>Pirellulales</taxon>
        <taxon>Lacipirellulaceae</taxon>
        <taxon>Lacipirellula</taxon>
    </lineage>
</organism>
<evidence type="ECO:0000313" key="4">
    <source>
        <dbReference type="EMBL" id="BBO35552.1"/>
    </source>
</evidence>
<evidence type="ECO:0000256" key="2">
    <source>
        <dbReference type="ARBA" id="ARBA00023004"/>
    </source>
</evidence>
<evidence type="ECO:0000256" key="1">
    <source>
        <dbReference type="ARBA" id="ARBA00022723"/>
    </source>
</evidence>
<sequence length="107" mass="11845">MTIHPTELKLTSPERLRIVWSDGQVREYTIRELREGCPCASCREKQSAEPPPATTLTVLSPAEIRPLRIASMEPAGRYAYGIDFSDGHDTGIYTLELLRELGSVASA</sequence>
<dbReference type="InterPro" id="IPR010376">
    <property type="entry name" value="GBBH-like_N"/>
</dbReference>
<dbReference type="PANTHER" id="PTHR35303">
    <property type="entry name" value="OS02G0197800 PROTEIN"/>
    <property type="match status" value="1"/>
</dbReference>
<accession>A0A5K7XHN1</accession>
<dbReference type="Proteomes" id="UP000326837">
    <property type="component" value="Chromosome"/>
</dbReference>
<protein>
    <recommendedName>
        <fullName evidence="3">Gamma-butyrobetaine hydroxylase-like N-terminal domain-containing protein</fullName>
    </recommendedName>
</protein>